<dbReference type="InterPro" id="IPR035965">
    <property type="entry name" value="PAS-like_dom_sf"/>
</dbReference>
<dbReference type="SUPFAM" id="SSF55785">
    <property type="entry name" value="PYP-like sensor domain (PAS domain)"/>
    <property type="match status" value="1"/>
</dbReference>
<dbReference type="GO" id="GO:0007165">
    <property type="term" value="P:signal transduction"/>
    <property type="evidence" value="ECO:0007669"/>
    <property type="project" value="UniProtKB-KW"/>
</dbReference>
<gene>
    <name evidence="7" type="ORF">EES38_01715</name>
</gene>
<feature type="domain" description="PAS" evidence="6">
    <location>
        <begin position="29"/>
        <end position="53"/>
    </location>
</feature>
<dbReference type="CDD" id="cd00130">
    <property type="entry name" value="PAS"/>
    <property type="match status" value="1"/>
</dbReference>
<dbReference type="GO" id="GO:0006935">
    <property type="term" value="P:chemotaxis"/>
    <property type="evidence" value="ECO:0007669"/>
    <property type="project" value="UniProtKB-ARBA"/>
</dbReference>
<feature type="domain" description="Methyl-accepting transducer" evidence="5">
    <location>
        <begin position="249"/>
        <end position="489"/>
    </location>
</feature>
<comment type="caution">
    <text evidence="7">The sequence shown here is derived from an EMBL/GenBank/DDBJ whole genome shotgun (WGS) entry which is preliminary data.</text>
</comment>
<dbReference type="InterPro" id="IPR013655">
    <property type="entry name" value="PAS_fold_3"/>
</dbReference>
<proteinExistence type="predicted"/>
<feature type="transmembrane region" description="Helical" evidence="4">
    <location>
        <begin position="174"/>
        <end position="194"/>
    </location>
</feature>
<organism evidence="7 8">
    <name type="scientific">Vibrio viridaestus</name>
    <dbReference type="NCBI Taxonomy" id="2487322"/>
    <lineage>
        <taxon>Bacteria</taxon>
        <taxon>Pseudomonadati</taxon>
        <taxon>Pseudomonadota</taxon>
        <taxon>Gammaproteobacteria</taxon>
        <taxon>Vibrionales</taxon>
        <taxon>Vibrionaceae</taxon>
        <taxon>Vibrio</taxon>
    </lineage>
</organism>
<dbReference type="Pfam" id="PF00015">
    <property type="entry name" value="MCPsignal"/>
    <property type="match status" value="1"/>
</dbReference>
<evidence type="ECO:0000256" key="3">
    <source>
        <dbReference type="PROSITE-ProRule" id="PRU00284"/>
    </source>
</evidence>
<evidence type="ECO:0000313" key="8">
    <source>
        <dbReference type="Proteomes" id="UP000281112"/>
    </source>
</evidence>
<dbReference type="GO" id="GO:0016020">
    <property type="term" value="C:membrane"/>
    <property type="evidence" value="ECO:0007669"/>
    <property type="project" value="UniProtKB-SubCell"/>
</dbReference>
<reference evidence="7 8" key="1">
    <citation type="submission" date="2018-11" db="EMBL/GenBank/DDBJ databases">
        <title>Vibrio LJC006 sp. nov., isolated from seawater during the bloom of the enteromorpha.</title>
        <authorList>
            <person name="Liang J."/>
        </authorList>
    </citation>
    <scope>NUCLEOTIDE SEQUENCE [LARGE SCALE GENOMIC DNA]</scope>
    <source>
        <strain evidence="7 8">LJC006</strain>
    </source>
</reference>
<evidence type="ECO:0000259" key="5">
    <source>
        <dbReference type="PROSITE" id="PS50111"/>
    </source>
</evidence>
<keyword evidence="8" id="KW-1185">Reference proteome</keyword>
<evidence type="ECO:0000256" key="2">
    <source>
        <dbReference type="ARBA" id="ARBA00023224"/>
    </source>
</evidence>
<dbReference type="Gene3D" id="1.10.287.950">
    <property type="entry name" value="Methyl-accepting chemotaxis protein"/>
    <property type="match status" value="1"/>
</dbReference>
<dbReference type="AlphaFoldDB" id="A0A3N9TKK0"/>
<accession>A0A3N9TKK0</accession>
<dbReference type="EMBL" id="RJVQ01000001">
    <property type="protein sequence ID" value="RQW64790.1"/>
    <property type="molecule type" value="Genomic_DNA"/>
</dbReference>
<name>A0A3N9TKK0_9VIBR</name>
<dbReference type="PANTHER" id="PTHR32089">
    <property type="entry name" value="METHYL-ACCEPTING CHEMOTAXIS PROTEIN MCPB"/>
    <property type="match status" value="1"/>
</dbReference>
<dbReference type="InterPro" id="IPR004089">
    <property type="entry name" value="MCPsignal_dom"/>
</dbReference>
<dbReference type="SMART" id="SM00283">
    <property type="entry name" value="MA"/>
    <property type="match status" value="1"/>
</dbReference>
<feature type="transmembrane region" description="Helical" evidence="4">
    <location>
        <begin position="147"/>
        <end position="168"/>
    </location>
</feature>
<dbReference type="Pfam" id="PF08447">
    <property type="entry name" value="PAS_3"/>
    <property type="match status" value="1"/>
</dbReference>
<comment type="subcellular location">
    <subcellularLocation>
        <location evidence="1">Membrane</location>
    </subcellularLocation>
</comment>
<keyword evidence="4" id="KW-0812">Transmembrane</keyword>
<dbReference type="PANTHER" id="PTHR32089:SF112">
    <property type="entry name" value="LYSOZYME-LIKE PROTEIN-RELATED"/>
    <property type="match status" value="1"/>
</dbReference>
<dbReference type="SUPFAM" id="SSF58104">
    <property type="entry name" value="Methyl-accepting chemotaxis protein (MCP) signaling domain"/>
    <property type="match status" value="1"/>
</dbReference>
<dbReference type="Gene3D" id="3.30.450.20">
    <property type="entry name" value="PAS domain"/>
    <property type="match status" value="1"/>
</dbReference>
<keyword evidence="2 3" id="KW-0807">Transducer</keyword>
<dbReference type="OrthoDB" id="5675566at2"/>
<protein>
    <submittedName>
        <fullName evidence="7">PAS domain-containing protein</fullName>
    </submittedName>
</protein>
<evidence type="ECO:0000256" key="1">
    <source>
        <dbReference type="ARBA" id="ARBA00004370"/>
    </source>
</evidence>
<dbReference type="InterPro" id="IPR000014">
    <property type="entry name" value="PAS"/>
</dbReference>
<sequence length="523" mass="58306">MWNYKGLSVDDNRVRYSDTDSLISTTTVDSHITYCNEDFSRVAGYSQSELLGKPHNIIRHKDMPKQAFAQLWNYLHSGQSWMGLVKNNCKEKGHYWVSAFVTPIKESDGSIYEYQSVRHQPTDEQISRASLLYELMQKGKRTPRRQGWFNVGITLQTLIFLAFIVGFAVVSDHIYLLSCGAVVTFIQLLILLKLRLRLERLNTKVRKSYSNPLMEWPYTGHYDDFSSIELSFTMKQSELRAVTARSLETSGGLLLSAEEEMAVSQSIQEKLQEQNTSTDAMSVAAEQMLSAIDGVSDHAKSNTEFVADAMKTATNGMETIKASVRTVEELGSHLNQSKLALEHLYQDVDGIEGILVLIHGIAEQTNLLALNAAIEAARAGEAGRGFAVVADEVRNLSEKTSASVDDIRQRIEQLQSAVRKTGDVISKGQAVSAQSVKQSDISREAFEKIVVDLSSIGKQSDFTSQSISEQVEVTKGMVEHVKRMRDAVNETKVLSSTSVVRTGTLVEQLESLQRLVRQFASMQ</sequence>
<keyword evidence="4" id="KW-0472">Membrane</keyword>
<evidence type="ECO:0000313" key="7">
    <source>
        <dbReference type="EMBL" id="RQW64790.1"/>
    </source>
</evidence>
<keyword evidence="4" id="KW-1133">Transmembrane helix</keyword>
<evidence type="ECO:0000259" key="6">
    <source>
        <dbReference type="PROSITE" id="PS50112"/>
    </source>
</evidence>
<dbReference type="NCBIfam" id="TIGR00229">
    <property type="entry name" value="sensory_box"/>
    <property type="match status" value="1"/>
</dbReference>
<evidence type="ECO:0000256" key="4">
    <source>
        <dbReference type="SAM" id="Phobius"/>
    </source>
</evidence>
<dbReference type="PROSITE" id="PS50111">
    <property type="entry name" value="CHEMOTAXIS_TRANSDUC_2"/>
    <property type="match status" value="1"/>
</dbReference>
<dbReference type="Proteomes" id="UP000281112">
    <property type="component" value="Unassembled WGS sequence"/>
</dbReference>
<dbReference type="PROSITE" id="PS50112">
    <property type="entry name" value="PAS"/>
    <property type="match status" value="1"/>
</dbReference>